<dbReference type="Gene3D" id="3.30.750.24">
    <property type="entry name" value="STAS domain"/>
    <property type="match status" value="1"/>
</dbReference>
<evidence type="ECO:0000313" key="2">
    <source>
        <dbReference type="Proteomes" id="UP001300763"/>
    </source>
</evidence>
<keyword evidence="2" id="KW-1185">Reference proteome</keyword>
<comment type="caution">
    <text evidence="1">The sequence shown here is derived from an EMBL/GenBank/DDBJ whole genome shotgun (WGS) entry which is preliminary data.</text>
</comment>
<dbReference type="Proteomes" id="UP001300763">
    <property type="component" value="Unassembled WGS sequence"/>
</dbReference>
<evidence type="ECO:0008006" key="3">
    <source>
        <dbReference type="Google" id="ProtNLM"/>
    </source>
</evidence>
<gene>
    <name evidence="1" type="ORF">PGB27_08560</name>
</gene>
<dbReference type="EMBL" id="JAQZAO010000003">
    <property type="protein sequence ID" value="MDD7965401.1"/>
    <property type="molecule type" value="Genomic_DNA"/>
</dbReference>
<name>A0ABT5ST95_9PSEU</name>
<proteinExistence type="predicted"/>
<protein>
    <recommendedName>
        <fullName evidence="3">STAS domain-containing protein</fullName>
    </recommendedName>
</protein>
<reference evidence="1 2" key="1">
    <citation type="submission" date="2023-02" db="EMBL/GenBank/DDBJ databases">
        <title>Genome sequencing required for Actinomycetospora new species description.</title>
        <authorList>
            <person name="Saimee Y."/>
            <person name="Duangmal K."/>
        </authorList>
    </citation>
    <scope>NUCLEOTIDE SEQUENCE [LARGE SCALE GENOMIC DNA]</scope>
    <source>
        <strain evidence="1 2">DW7H6</strain>
    </source>
</reference>
<dbReference type="InterPro" id="IPR036513">
    <property type="entry name" value="STAS_dom_sf"/>
</dbReference>
<dbReference type="RefSeq" id="WP_274199943.1">
    <property type="nucleotide sequence ID" value="NZ_JAQZAO010000003.1"/>
</dbReference>
<organism evidence="1 2">
    <name type="scientific">Actinomycetospora lemnae</name>
    <dbReference type="NCBI Taxonomy" id="3019891"/>
    <lineage>
        <taxon>Bacteria</taxon>
        <taxon>Bacillati</taxon>
        <taxon>Actinomycetota</taxon>
        <taxon>Actinomycetes</taxon>
        <taxon>Pseudonocardiales</taxon>
        <taxon>Pseudonocardiaceae</taxon>
        <taxon>Actinomycetospora</taxon>
    </lineage>
</organism>
<evidence type="ECO:0000313" key="1">
    <source>
        <dbReference type="EMBL" id="MDD7965401.1"/>
    </source>
</evidence>
<accession>A0ABT5ST95</accession>
<sequence length="133" mass="14311">MSVTWCRGSSVHIHPRVLVVWTTGDAVQVLLTGWARPPLVESLERAVDDLIRAGGRHLSVDLTRLQGRDVPVLELLAALSHRLRWAGGCLHVDGLGRRLVTAPEVSSFPELFGEVATRPTADADACGCGVGTR</sequence>
<dbReference type="SUPFAM" id="SSF52091">
    <property type="entry name" value="SpoIIaa-like"/>
    <property type="match status" value="1"/>
</dbReference>